<proteinExistence type="predicted"/>
<dbReference type="SMART" id="SM00671">
    <property type="entry name" value="SEL1"/>
    <property type="match status" value="6"/>
</dbReference>
<gene>
    <name evidence="2" type="ORF">SO3561_08329</name>
</gene>
<dbReference type="InterPro" id="IPR050767">
    <property type="entry name" value="Sel1_AlgK"/>
</dbReference>
<name>A0A250VRI0_STROL</name>
<sequence length="990" mass="107477">MLAQLASATNPNVRMIAANPGDWGIDAFAGDLGGAITVWQSKYFMPITTTNQSQQIRESLANGLKAAAANGHTIERWILCIPSSMDGPATHWWDGWKKRQEKTHGIVIELWDETKLVKRLQSPEGDQVRRAYYEPFTAPAAPANVSEAFRQGGPVPSGRTVTLLPPTSGLSEEEFPGLQRKVVGPHAGQSAAENQSGPGTLIGQWTPYDLEVHPAGPIVSSSRSGPQRRMLPGYVRREHDEIIAEAVEAAAEGQSRMVVLVGSSSTGKTRACWEAVQPLAEAGWRLWHPFDPTRADAALADLQQVRPRTVVWLNEAQHYLGDARVGEQIAAAVHALLTDSERRPALVLGTLWPEYARQYAALPTPGSGDPHSRVRELLAGRTLTVPEIFNAPALTAAAQLAVNGDQLLAEALTRTANSGRVTQDLAGAPELLRAYEHGSPAARALLEAAMDARRLGVGLHLPLTFLAEAALDYLDDSDLQGLGDDWAEAAFAELARTVHGKQAALRRVQSRLLRNAPTAGLKYAGPAVPVCRLADYLEQHGRTTRRRLCPPASFWQAACTYLTVPDDLSVLSQEAEVRFRLSWADRLRHRAADSGSATAILELALLRDNSDDPAGAEELIRQAAALGNLFALEELARRRARAGDYVETESIALHIANQGNTRTLIELGQKRERDGDYAGAERNYRQAANTGDAEALVKLAWMRRKAGDKSGAETLYRQAAEAGDPFALRNLAWMLQEAGDHAGAEEVALQAADQGNTFAFRGLAQNYERGGDYARAERFYKQAADAGDAEALRDLVVMWARSGGQSITDEVARQAVDSASARAVRELVEMREQAGDRAGAERLAHRAANSGKPEVLLALSLMRAKAEDHTSAQKLARQAVEFGDTRALRELAQMREQAGDWAEAERLAHRAADSGDAFVLRRLAELRLKAGDRASAEHLAQQAANVGIRSSWGAFSVLVHAESRHLLRTMWPYGLDPDGAPTSEKRGLTP</sequence>
<organism evidence="2 3">
    <name type="scientific">Streptomyces olivochromogenes</name>
    <dbReference type="NCBI Taxonomy" id="1963"/>
    <lineage>
        <taxon>Bacteria</taxon>
        <taxon>Bacillati</taxon>
        <taxon>Actinomycetota</taxon>
        <taxon>Actinomycetes</taxon>
        <taxon>Kitasatosporales</taxon>
        <taxon>Streptomycetaceae</taxon>
        <taxon>Streptomyces</taxon>
    </lineage>
</organism>
<dbReference type="AlphaFoldDB" id="A0A250VRI0"/>
<dbReference type="InterPro" id="IPR011990">
    <property type="entry name" value="TPR-like_helical_dom_sf"/>
</dbReference>
<dbReference type="PANTHER" id="PTHR11102">
    <property type="entry name" value="SEL-1-LIKE PROTEIN"/>
    <property type="match status" value="1"/>
</dbReference>
<dbReference type="Gene3D" id="1.25.40.10">
    <property type="entry name" value="Tetratricopeptide repeat domain"/>
    <property type="match status" value="2"/>
</dbReference>
<dbReference type="PANTHER" id="PTHR11102:SF160">
    <property type="entry name" value="ERAD-ASSOCIATED E3 UBIQUITIN-PROTEIN LIGASE COMPONENT HRD3"/>
    <property type="match status" value="1"/>
</dbReference>
<evidence type="ECO:0000313" key="3">
    <source>
        <dbReference type="Proteomes" id="UP000217446"/>
    </source>
</evidence>
<comment type="caution">
    <text evidence="2">The sequence shown here is derived from an EMBL/GenBank/DDBJ whole genome shotgun (WGS) entry which is preliminary data.</text>
</comment>
<feature type="region of interest" description="Disordered" evidence="1">
    <location>
        <begin position="184"/>
        <end position="205"/>
    </location>
</feature>
<protein>
    <submittedName>
        <fullName evidence="2">Uncharacterized protein</fullName>
    </submittedName>
</protein>
<evidence type="ECO:0000313" key="2">
    <source>
        <dbReference type="EMBL" id="GAX56761.1"/>
    </source>
</evidence>
<keyword evidence="3" id="KW-1185">Reference proteome</keyword>
<dbReference type="EMBL" id="BDQI01000028">
    <property type="protein sequence ID" value="GAX56761.1"/>
    <property type="molecule type" value="Genomic_DNA"/>
</dbReference>
<reference evidence="3" key="1">
    <citation type="submission" date="2017-05" db="EMBL/GenBank/DDBJ databases">
        <title>Streptomyces olivochromogenes NBRC 3561 whole genome shotgun sequence.</title>
        <authorList>
            <person name="Dohra H."/>
            <person name="Kodani S."/>
        </authorList>
    </citation>
    <scope>NUCLEOTIDE SEQUENCE [LARGE SCALE GENOMIC DNA]</scope>
    <source>
        <strain evidence="3">NBRC 3561</strain>
    </source>
</reference>
<dbReference type="InterPro" id="IPR006597">
    <property type="entry name" value="Sel1-like"/>
</dbReference>
<accession>A0A250VRI0</accession>
<dbReference type="Proteomes" id="UP000217446">
    <property type="component" value="Unassembled WGS sequence"/>
</dbReference>
<evidence type="ECO:0000256" key="1">
    <source>
        <dbReference type="SAM" id="MobiDB-lite"/>
    </source>
</evidence>
<dbReference type="SUPFAM" id="SSF81901">
    <property type="entry name" value="HCP-like"/>
    <property type="match status" value="2"/>
</dbReference>